<dbReference type="GO" id="GO:0030149">
    <property type="term" value="P:sphingolipid catabolic process"/>
    <property type="evidence" value="ECO:0007669"/>
    <property type="project" value="TreeGrafter"/>
</dbReference>
<name>A0A2J7ZQV3_9CHLO</name>
<dbReference type="AlphaFoldDB" id="A0A2J7ZQV3"/>
<feature type="compositionally biased region" description="Low complexity" evidence="1">
    <location>
        <begin position="60"/>
        <end position="78"/>
    </location>
</feature>
<dbReference type="Proteomes" id="UP000236333">
    <property type="component" value="Unassembled WGS sequence"/>
</dbReference>
<dbReference type="GO" id="GO:0071944">
    <property type="term" value="C:cell periphery"/>
    <property type="evidence" value="ECO:0007669"/>
    <property type="project" value="TreeGrafter"/>
</dbReference>
<accession>A0A2J7ZQV3</accession>
<evidence type="ECO:0008006" key="4">
    <source>
        <dbReference type="Google" id="ProtNLM"/>
    </source>
</evidence>
<feature type="region of interest" description="Disordered" evidence="1">
    <location>
        <begin position="1"/>
        <end position="83"/>
    </location>
</feature>
<protein>
    <recommendedName>
        <fullName evidence="4">Ankyrin repeat domain-containing protein</fullName>
    </recommendedName>
</protein>
<proteinExistence type="predicted"/>
<dbReference type="GO" id="GO:0016020">
    <property type="term" value="C:membrane"/>
    <property type="evidence" value="ECO:0007669"/>
    <property type="project" value="TreeGrafter"/>
</dbReference>
<dbReference type="InterPro" id="IPR036770">
    <property type="entry name" value="Ankyrin_rpt-contain_sf"/>
</dbReference>
<dbReference type="GO" id="GO:0046513">
    <property type="term" value="P:ceramide biosynthetic process"/>
    <property type="evidence" value="ECO:0007669"/>
    <property type="project" value="TreeGrafter"/>
</dbReference>
<sequence length="570" mass="60946">MPPGMPAHGPRGGAMSLGPQVGAAQLLSSGGVLAPPGDMQQQEGERQGTWPRTEPLEQTAAAAPQPQQQDGGDAPVGPEDFFHALPPGLVQRVAGRLAPNEVACVLRLVNKTTAAQLSRPQHTTMHLSHGSIANLEVLLARDDLGLGLGADDMQAVFESAVVAGQLDVCAWLQRRGWPLDTRLLAAAARSGKQVVYEWLLANGCRKGNEVVAAAQAASQGHVGMMDWLLLGASPPDATPRVDSATLLRAAAAGCDLLTLVRLHHAYLGSLSRELPNASQQAVVADAAGSPTADWRAKLEWLEARGYPHTTEASMQAADKPDALHRLQWLQQRGYPLHRFVAHTAARAGNVEALRNLLDQGAINHDEVLLIRDAAQGGHVATMEMLHARGMFADSEATERAACSGHLPAVTWLVERLGTDTALTAGVFAKAAVAGSMALMVWLREAGCPWDENTFYVAAAVGSEEQLEWLAEQGCPMGDDGEPYVYAVGAGNLANLSCLRRLGYPWRPGGGTFTLVVESLPRDLEDHVVRALCWLLDQGCPVDWDEAEATAEERGSYELLEWLQMQGQQRA</sequence>
<evidence type="ECO:0000313" key="2">
    <source>
        <dbReference type="EMBL" id="PNH02649.1"/>
    </source>
</evidence>
<dbReference type="SUPFAM" id="SSF48403">
    <property type="entry name" value="Ankyrin repeat"/>
    <property type="match status" value="1"/>
</dbReference>
<reference evidence="2 3" key="1">
    <citation type="journal article" date="2017" name="Mol. Biol. Evol.">
        <title>The 4-celled Tetrabaena socialis nuclear genome reveals the essential components for genetic control of cell number at the origin of multicellularity in the volvocine lineage.</title>
        <authorList>
            <person name="Featherston J."/>
            <person name="Arakaki Y."/>
            <person name="Hanschen E.R."/>
            <person name="Ferris P.J."/>
            <person name="Michod R.E."/>
            <person name="Olson B.J.S.C."/>
            <person name="Nozaki H."/>
            <person name="Durand P.M."/>
        </authorList>
    </citation>
    <scope>NUCLEOTIDE SEQUENCE [LARGE SCALE GENOMIC DNA]</scope>
    <source>
        <strain evidence="2 3">NIES-571</strain>
    </source>
</reference>
<comment type="caution">
    <text evidence="2">The sequence shown here is derived from an EMBL/GenBank/DDBJ whole genome shotgun (WGS) entry which is preliminary data.</text>
</comment>
<gene>
    <name evidence="2" type="ORF">TSOC_011349</name>
</gene>
<dbReference type="EMBL" id="PGGS01000616">
    <property type="protein sequence ID" value="PNH02649.1"/>
    <property type="molecule type" value="Genomic_DNA"/>
</dbReference>
<evidence type="ECO:0000256" key="1">
    <source>
        <dbReference type="SAM" id="MobiDB-lite"/>
    </source>
</evidence>
<dbReference type="PANTHER" id="PTHR12393:SF6">
    <property type="entry name" value="SPHINGOMYELIN PHOSPHODIESTERASE 2"/>
    <property type="match status" value="1"/>
</dbReference>
<dbReference type="GO" id="GO:0004620">
    <property type="term" value="F:phospholipase activity"/>
    <property type="evidence" value="ECO:0007669"/>
    <property type="project" value="TreeGrafter"/>
</dbReference>
<organism evidence="2 3">
    <name type="scientific">Tetrabaena socialis</name>
    <dbReference type="NCBI Taxonomy" id="47790"/>
    <lineage>
        <taxon>Eukaryota</taxon>
        <taxon>Viridiplantae</taxon>
        <taxon>Chlorophyta</taxon>
        <taxon>core chlorophytes</taxon>
        <taxon>Chlorophyceae</taxon>
        <taxon>CS clade</taxon>
        <taxon>Chlamydomonadales</taxon>
        <taxon>Tetrabaenaceae</taxon>
        <taxon>Tetrabaena</taxon>
    </lineage>
</organism>
<keyword evidence="3" id="KW-1185">Reference proteome</keyword>
<dbReference type="PANTHER" id="PTHR12393">
    <property type="entry name" value="SPHINGOMYELIN PHOSPHODIESTERASE RELATED"/>
    <property type="match status" value="1"/>
</dbReference>
<dbReference type="Gene3D" id="1.25.40.20">
    <property type="entry name" value="Ankyrin repeat-containing domain"/>
    <property type="match status" value="1"/>
</dbReference>
<dbReference type="OrthoDB" id="548461at2759"/>
<evidence type="ECO:0000313" key="3">
    <source>
        <dbReference type="Proteomes" id="UP000236333"/>
    </source>
</evidence>
<dbReference type="GO" id="GO:0005783">
    <property type="term" value="C:endoplasmic reticulum"/>
    <property type="evidence" value="ECO:0007669"/>
    <property type="project" value="TreeGrafter"/>
</dbReference>